<dbReference type="STRING" id="7234.B4G8I4"/>
<dbReference type="HOGENOM" id="CLU_722136_0_0_1"/>
<feature type="region of interest" description="Disordered" evidence="1">
    <location>
        <begin position="1"/>
        <end position="159"/>
    </location>
</feature>
<evidence type="ECO:0000313" key="2">
    <source>
        <dbReference type="EMBL" id="EDW28664.1"/>
    </source>
</evidence>
<feature type="compositionally biased region" description="Basic and acidic residues" evidence="1">
    <location>
        <begin position="11"/>
        <end position="23"/>
    </location>
</feature>
<feature type="compositionally biased region" description="Low complexity" evidence="1">
    <location>
        <begin position="127"/>
        <end position="152"/>
    </location>
</feature>
<evidence type="ECO:0000256" key="1">
    <source>
        <dbReference type="SAM" id="MobiDB-lite"/>
    </source>
</evidence>
<feature type="compositionally biased region" description="Low complexity" evidence="1">
    <location>
        <begin position="356"/>
        <end position="370"/>
    </location>
</feature>
<proteinExistence type="predicted"/>
<gene>
    <name evidence="2" type="primary">Dper\GL18831</name>
    <name evidence="2" type="ORF">Dper_GL18831</name>
</gene>
<organism evidence="3">
    <name type="scientific">Drosophila persimilis</name>
    <name type="common">Fruit fly</name>
    <dbReference type="NCBI Taxonomy" id="7234"/>
    <lineage>
        <taxon>Eukaryota</taxon>
        <taxon>Metazoa</taxon>
        <taxon>Ecdysozoa</taxon>
        <taxon>Arthropoda</taxon>
        <taxon>Hexapoda</taxon>
        <taxon>Insecta</taxon>
        <taxon>Pterygota</taxon>
        <taxon>Neoptera</taxon>
        <taxon>Endopterygota</taxon>
        <taxon>Diptera</taxon>
        <taxon>Brachycera</taxon>
        <taxon>Muscomorpha</taxon>
        <taxon>Ephydroidea</taxon>
        <taxon>Drosophilidae</taxon>
        <taxon>Drosophila</taxon>
        <taxon>Sophophora</taxon>
    </lineage>
</organism>
<protein>
    <submittedName>
        <fullName evidence="2">GL18831</fullName>
    </submittedName>
</protein>
<feature type="compositionally biased region" description="Basic and acidic residues" evidence="1">
    <location>
        <begin position="86"/>
        <end position="112"/>
    </location>
</feature>
<dbReference type="OrthoDB" id="7989813at2759"/>
<accession>B4G8I4</accession>
<keyword evidence="3" id="KW-1185">Reference proteome</keyword>
<reference evidence="2 3" key="1">
    <citation type="journal article" date="2007" name="Nature">
        <title>Evolution of genes and genomes on the Drosophila phylogeny.</title>
        <authorList>
            <consortium name="Drosophila 12 Genomes Consortium"/>
            <person name="Clark A.G."/>
            <person name="Eisen M.B."/>
            <person name="Smith D.R."/>
            <person name="Bergman C.M."/>
            <person name="Oliver B."/>
            <person name="Markow T.A."/>
            <person name="Kaufman T.C."/>
            <person name="Kellis M."/>
            <person name="Gelbart W."/>
            <person name="Iyer V.N."/>
            <person name="Pollard D.A."/>
            <person name="Sackton T.B."/>
            <person name="Larracuente A.M."/>
            <person name="Singh N.D."/>
            <person name="Abad J.P."/>
            <person name="Abt D.N."/>
            <person name="Adryan B."/>
            <person name="Aguade M."/>
            <person name="Akashi H."/>
            <person name="Anderson W.W."/>
            <person name="Aquadro C.F."/>
            <person name="Ardell D.H."/>
            <person name="Arguello R."/>
            <person name="Artieri C.G."/>
            <person name="Barbash D.A."/>
            <person name="Barker D."/>
            <person name="Barsanti P."/>
            <person name="Batterham P."/>
            <person name="Batzoglou S."/>
            <person name="Begun D."/>
            <person name="Bhutkar A."/>
            <person name="Blanco E."/>
            <person name="Bosak S.A."/>
            <person name="Bradley R.K."/>
            <person name="Brand A.D."/>
            <person name="Brent M.R."/>
            <person name="Brooks A.N."/>
            <person name="Brown R.H."/>
            <person name="Butlin R.K."/>
            <person name="Caggese C."/>
            <person name="Calvi B.R."/>
            <person name="Bernardo de Carvalho A."/>
            <person name="Caspi A."/>
            <person name="Castrezana S."/>
            <person name="Celniker S.E."/>
            <person name="Chang J.L."/>
            <person name="Chapple C."/>
            <person name="Chatterji S."/>
            <person name="Chinwalla A."/>
            <person name="Civetta A."/>
            <person name="Clifton S.W."/>
            <person name="Comeron J.M."/>
            <person name="Costello J.C."/>
            <person name="Coyne J.A."/>
            <person name="Daub J."/>
            <person name="David R.G."/>
            <person name="Delcher A.L."/>
            <person name="Delehaunty K."/>
            <person name="Do C.B."/>
            <person name="Ebling H."/>
            <person name="Edwards K."/>
            <person name="Eickbush T."/>
            <person name="Evans J.D."/>
            <person name="Filipski A."/>
            <person name="Findeiss S."/>
            <person name="Freyhult E."/>
            <person name="Fulton L."/>
            <person name="Fulton R."/>
            <person name="Garcia A.C."/>
            <person name="Gardiner A."/>
            <person name="Garfield D.A."/>
            <person name="Garvin B.E."/>
            <person name="Gibson G."/>
            <person name="Gilbert D."/>
            <person name="Gnerre S."/>
            <person name="Godfrey J."/>
            <person name="Good R."/>
            <person name="Gotea V."/>
            <person name="Gravely B."/>
            <person name="Greenberg A.J."/>
            <person name="Griffiths-Jones S."/>
            <person name="Gross S."/>
            <person name="Guigo R."/>
            <person name="Gustafson E.A."/>
            <person name="Haerty W."/>
            <person name="Hahn M.W."/>
            <person name="Halligan D.L."/>
            <person name="Halpern A.L."/>
            <person name="Halter G.M."/>
            <person name="Han M.V."/>
            <person name="Heger A."/>
            <person name="Hillier L."/>
            <person name="Hinrichs A.S."/>
            <person name="Holmes I."/>
            <person name="Hoskins R.A."/>
            <person name="Hubisz M.J."/>
            <person name="Hultmark D."/>
            <person name="Huntley M.A."/>
            <person name="Jaffe D.B."/>
            <person name="Jagadeeshan S."/>
            <person name="Jeck W.R."/>
            <person name="Johnson J."/>
            <person name="Jones C.D."/>
            <person name="Jordan W.C."/>
            <person name="Karpen G.H."/>
            <person name="Kataoka E."/>
            <person name="Keightley P.D."/>
            <person name="Kheradpour P."/>
            <person name="Kirkness E.F."/>
            <person name="Koerich L.B."/>
            <person name="Kristiansen K."/>
            <person name="Kudrna D."/>
            <person name="Kulathinal R.J."/>
            <person name="Kumar S."/>
            <person name="Kwok R."/>
            <person name="Lander E."/>
            <person name="Langley C.H."/>
            <person name="Lapoint R."/>
            <person name="Lazzaro B.P."/>
            <person name="Lee S.J."/>
            <person name="Levesque L."/>
            <person name="Li R."/>
            <person name="Lin C.F."/>
            <person name="Lin M.F."/>
            <person name="Lindblad-Toh K."/>
            <person name="Llopart A."/>
            <person name="Long M."/>
            <person name="Low L."/>
            <person name="Lozovsky E."/>
            <person name="Lu J."/>
            <person name="Luo M."/>
            <person name="Machado C.A."/>
            <person name="Makalowski W."/>
            <person name="Marzo M."/>
            <person name="Matsuda M."/>
            <person name="Matzkin L."/>
            <person name="McAllister B."/>
            <person name="McBride C.S."/>
            <person name="McKernan B."/>
            <person name="McKernan K."/>
            <person name="Mendez-Lago M."/>
            <person name="Minx P."/>
            <person name="Mollenhauer M.U."/>
            <person name="Montooth K."/>
            <person name="Mount S.M."/>
            <person name="Mu X."/>
            <person name="Myers E."/>
            <person name="Negre B."/>
            <person name="Newfeld S."/>
            <person name="Nielsen R."/>
            <person name="Noor M.A."/>
            <person name="O'Grady P."/>
            <person name="Pachter L."/>
            <person name="Papaceit M."/>
            <person name="Parisi M.J."/>
            <person name="Parisi M."/>
            <person name="Parts L."/>
            <person name="Pedersen J.S."/>
            <person name="Pesole G."/>
            <person name="Phillippy A.M."/>
            <person name="Ponting C.P."/>
            <person name="Pop M."/>
            <person name="Porcelli D."/>
            <person name="Powell J.R."/>
            <person name="Prohaska S."/>
            <person name="Pruitt K."/>
            <person name="Puig M."/>
            <person name="Quesneville H."/>
            <person name="Ram K.R."/>
            <person name="Rand D."/>
            <person name="Rasmussen M.D."/>
            <person name="Reed L.K."/>
            <person name="Reenan R."/>
            <person name="Reily A."/>
            <person name="Remington K.A."/>
            <person name="Rieger T.T."/>
            <person name="Ritchie M.G."/>
            <person name="Robin C."/>
            <person name="Rogers Y.H."/>
            <person name="Rohde C."/>
            <person name="Rozas J."/>
            <person name="Rubenfield M.J."/>
            <person name="Ruiz A."/>
            <person name="Russo S."/>
            <person name="Salzberg S.L."/>
            <person name="Sanchez-Gracia A."/>
            <person name="Saranga D.J."/>
            <person name="Sato H."/>
            <person name="Schaeffer S.W."/>
            <person name="Schatz M.C."/>
            <person name="Schlenke T."/>
            <person name="Schwartz R."/>
            <person name="Segarra C."/>
            <person name="Singh R.S."/>
            <person name="Sirot L."/>
            <person name="Sirota M."/>
            <person name="Sisneros N.B."/>
            <person name="Smith C.D."/>
            <person name="Smith T.F."/>
            <person name="Spieth J."/>
            <person name="Stage D.E."/>
            <person name="Stark A."/>
            <person name="Stephan W."/>
            <person name="Strausberg R.L."/>
            <person name="Strempel S."/>
            <person name="Sturgill D."/>
            <person name="Sutton G."/>
            <person name="Sutton G.G."/>
            <person name="Tao W."/>
            <person name="Teichmann S."/>
            <person name="Tobari Y.N."/>
            <person name="Tomimura Y."/>
            <person name="Tsolas J.M."/>
            <person name="Valente V.L."/>
            <person name="Venter E."/>
            <person name="Venter J.C."/>
            <person name="Vicario S."/>
            <person name="Vieira F.G."/>
            <person name="Vilella A.J."/>
            <person name="Villasante A."/>
            <person name="Walenz B."/>
            <person name="Wang J."/>
            <person name="Wasserman M."/>
            <person name="Watts T."/>
            <person name="Wilson D."/>
            <person name="Wilson R.K."/>
            <person name="Wing R.A."/>
            <person name="Wolfner M.F."/>
            <person name="Wong A."/>
            <person name="Wong G.K."/>
            <person name="Wu C.I."/>
            <person name="Wu G."/>
            <person name="Yamamoto D."/>
            <person name="Yang H.P."/>
            <person name="Yang S.P."/>
            <person name="Yorke J.A."/>
            <person name="Yoshida K."/>
            <person name="Zdobnov E."/>
            <person name="Zhang P."/>
            <person name="Zhang Y."/>
            <person name="Zimin A.V."/>
            <person name="Baldwin J."/>
            <person name="Abdouelleil A."/>
            <person name="Abdulkadir J."/>
            <person name="Abebe A."/>
            <person name="Abera B."/>
            <person name="Abreu J."/>
            <person name="Acer S.C."/>
            <person name="Aftuck L."/>
            <person name="Alexander A."/>
            <person name="An P."/>
            <person name="Anderson E."/>
            <person name="Anderson S."/>
            <person name="Arachi H."/>
            <person name="Azer M."/>
            <person name="Bachantsang P."/>
            <person name="Barry A."/>
            <person name="Bayul T."/>
            <person name="Berlin A."/>
            <person name="Bessette D."/>
            <person name="Bloom T."/>
            <person name="Blye J."/>
            <person name="Boguslavskiy L."/>
            <person name="Bonnet C."/>
            <person name="Boukhgalter B."/>
            <person name="Bourzgui I."/>
            <person name="Brown A."/>
            <person name="Cahill P."/>
            <person name="Channer S."/>
            <person name="Cheshatsang Y."/>
            <person name="Chuda L."/>
            <person name="Citroen M."/>
            <person name="Collymore A."/>
            <person name="Cooke P."/>
            <person name="Costello M."/>
            <person name="D'Aco K."/>
            <person name="Daza R."/>
            <person name="De Haan G."/>
            <person name="DeGray S."/>
            <person name="DeMaso C."/>
            <person name="Dhargay N."/>
            <person name="Dooley K."/>
            <person name="Dooley E."/>
            <person name="Doricent M."/>
            <person name="Dorje P."/>
            <person name="Dorjee K."/>
            <person name="Dupes A."/>
            <person name="Elong R."/>
            <person name="Falk J."/>
            <person name="Farina A."/>
            <person name="Faro S."/>
            <person name="Ferguson D."/>
            <person name="Fisher S."/>
            <person name="Foley C.D."/>
            <person name="Franke A."/>
            <person name="Friedrich D."/>
            <person name="Gadbois L."/>
            <person name="Gearin G."/>
            <person name="Gearin C.R."/>
            <person name="Giannoukos G."/>
            <person name="Goode T."/>
            <person name="Graham J."/>
            <person name="Grandbois E."/>
            <person name="Grewal S."/>
            <person name="Gyaltsen K."/>
            <person name="Hafez N."/>
            <person name="Hagos B."/>
            <person name="Hall J."/>
            <person name="Henson C."/>
            <person name="Hollinger A."/>
            <person name="Honan T."/>
            <person name="Huard M.D."/>
            <person name="Hughes L."/>
            <person name="Hurhula B."/>
            <person name="Husby M.E."/>
            <person name="Kamat A."/>
            <person name="Kanga B."/>
            <person name="Kashin S."/>
            <person name="Khazanovich D."/>
            <person name="Kisner P."/>
            <person name="Lance K."/>
            <person name="Lara M."/>
            <person name="Lee W."/>
            <person name="Lennon N."/>
            <person name="Letendre F."/>
            <person name="LeVine R."/>
            <person name="Lipovsky A."/>
            <person name="Liu X."/>
            <person name="Liu J."/>
            <person name="Liu S."/>
            <person name="Lokyitsang T."/>
            <person name="Lokyitsang Y."/>
            <person name="Lubonja R."/>
            <person name="Lui A."/>
            <person name="MacDonald P."/>
            <person name="Magnisalis V."/>
            <person name="Maru K."/>
            <person name="Matthews C."/>
            <person name="McCusker W."/>
            <person name="McDonough S."/>
            <person name="Mehta T."/>
            <person name="Meldrim J."/>
            <person name="Meneus L."/>
            <person name="Mihai O."/>
            <person name="Mihalev A."/>
            <person name="Mihova T."/>
            <person name="Mittelman R."/>
            <person name="Mlenga V."/>
            <person name="Montmayeur A."/>
            <person name="Mulrain L."/>
            <person name="Navidi A."/>
            <person name="Naylor J."/>
            <person name="Negash T."/>
            <person name="Nguyen T."/>
            <person name="Nguyen N."/>
            <person name="Nicol R."/>
            <person name="Norbu C."/>
            <person name="Norbu N."/>
            <person name="Novod N."/>
            <person name="O'Neill B."/>
            <person name="Osman S."/>
            <person name="Markiewicz E."/>
            <person name="Oyono O.L."/>
            <person name="Patti C."/>
            <person name="Phunkhang P."/>
            <person name="Pierre F."/>
            <person name="Priest M."/>
            <person name="Raghuraman S."/>
            <person name="Rege F."/>
            <person name="Reyes R."/>
            <person name="Rise C."/>
            <person name="Rogov P."/>
            <person name="Ross K."/>
            <person name="Ryan E."/>
            <person name="Settipalli S."/>
            <person name="Shea T."/>
            <person name="Sherpa N."/>
            <person name="Shi L."/>
            <person name="Shih D."/>
            <person name="Sparrow T."/>
            <person name="Spaulding J."/>
            <person name="Stalker J."/>
            <person name="Stange-Thomann N."/>
            <person name="Stavropoulos S."/>
            <person name="Stone C."/>
            <person name="Strader C."/>
            <person name="Tesfaye S."/>
            <person name="Thomson T."/>
            <person name="Thoulutsang Y."/>
            <person name="Thoulutsang D."/>
            <person name="Topham K."/>
            <person name="Topping I."/>
            <person name="Tsamla T."/>
            <person name="Vassiliev H."/>
            <person name="Vo A."/>
            <person name="Wangchuk T."/>
            <person name="Wangdi T."/>
            <person name="Weiand M."/>
            <person name="Wilkinson J."/>
            <person name="Wilson A."/>
            <person name="Yadav S."/>
            <person name="Young G."/>
            <person name="Yu Q."/>
            <person name="Zembek L."/>
            <person name="Zhong D."/>
            <person name="Zimmer A."/>
            <person name="Zwirko Z."/>
            <person name="Jaffe D.B."/>
            <person name="Alvarez P."/>
            <person name="Brockman W."/>
            <person name="Butler J."/>
            <person name="Chin C."/>
            <person name="Gnerre S."/>
            <person name="Grabherr M."/>
            <person name="Kleber M."/>
            <person name="Mauceli E."/>
            <person name="MacCallum I."/>
        </authorList>
    </citation>
    <scope>NUCLEOTIDE SEQUENCE [LARGE SCALE GENOMIC DNA]</scope>
    <source>
        <strain evidence="3">MSH-3 / Tucson 14011-0111.49</strain>
    </source>
</reference>
<dbReference type="AlphaFoldDB" id="B4G8I4"/>
<dbReference type="Proteomes" id="UP000008744">
    <property type="component" value="Unassembled WGS sequence"/>
</dbReference>
<sequence>MQKNLQTEFQKPPKKDPYEDHPQKPCQDQINQKPPEEYRLSAYYNSIKKHSHENPPTETQIEDDQNRQSTSKMMQKNLRKVYQKPPKKDPYEDHPKKPCQDQLKQKPSEEYRVSLNHKSTKKNYPESPQNVQQSLQQSSNEQQSHSNQSQKQRFSNAPQEQAQLNLRANKWIHSESSSKTTVVPVTGSRYNVRLGTGKPRVSSKRMLSTYFIRSGDHLQPSFMVDKTKEHFPDSAVELNKNTSDNHMECECCEKENPEMGSKYKLFRDENQMPGTETNSSRSNQISVRDGNELLSLVRNEIELQSVFMKFTDDLVLHAKKMGFLAQDHPQKPCQDQFKQQSQEECKESFFCNSSKQQSHSNQSQTQSFSNAPHELSAEQIGHL</sequence>
<feature type="region of interest" description="Disordered" evidence="1">
    <location>
        <begin position="356"/>
        <end position="383"/>
    </location>
</feature>
<evidence type="ECO:0000313" key="3">
    <source>
        <dbReference type="Proteomes" id="UP000008744"/>
    </source>
</evidence>
<name>B4G8I4_DROPE</name>
<dbReference type="EMBL" id="CH479180">
    <property type="protein sequence ID" value="EDW28664.1"/>
    <property type="molecule type" value="Genomic_DNA"/>
</dbReference>